<evidence type="ECO:0000256" key="4">
    <source>
        <dbReference type="ARBA" id="ARBA00016218"/>
    </source>
</evidence>
<dbReference type="GO" id="GO:0046656">
    <property type="term" value="P:folic acid biosynthetic process"/>
    <property type="evidence" value="ECO:0007669"/>
    <property type="project" value="UniProtKB-KW"/>
</dbReference>
<evidence type="ECO:0000256" key="8">
    <source>
        <dbReference type="ARBA" id="ARBA00022840"/>
    </source>
</evidence>
<evidence type="ECO:0000313" key="15">
    <source>
        <dbReference type="Proteomes" id="UP000319809"/>
    </source>
</evidence>
<proteinExistence type="inferred from homology"/>
<dbReference type="CDD" id="cd00483">
    <property type="entry name" value="HPPK"/>
    <property type="match status" value="1"/>
</dbReference>
<dbReference type="EMBL" id="CP041036">
    <property type="protein sequence ID" value="QDE32510.1"/>
    <property type="molecule type" value="Genomic_DNA"/>
</dbReference>
<dbReference type="KEGG" id="spol:FH971_17025"/>
<evidence type="ECO:0000256" key="9">
    <source>
        <dbReference type="ARBA" id="ARBA00022909"/>
    </source>
</evidence>
<protein>
    <recommendedName>
        <fullName evidence="4">2-amino-4-hydroxy-6-hydroxymethyldihydropteridine pyrophosphokinase</fullName>
        <ecNumber evidence="3">2.7.6.3</ecNumber>
    </recommendedName>
    <alternativeName>
        <fullName evidence="11">6-hydroxymethyl-7,8-dihydropterin pyrophosphokinase</fullName>
    </alternativeName>
    <alternativeName>
        <fullName evidence="12">7,8-dihydro-6-hydroxymethylpterin-pyrophosphokinase</fullName>
    </alternativeName>
</protein>
<organism evidence="14 15">
    <name type="scientific">Shewanella polaris</name>
    <dbReference type="NCBI Taxonomy" id="2588449"/>
    <lineage>
        <taxon>Bacteria</taxon>
        <taxon>Pseudomonadati</taxon>
        <taxon>Pseudomonadota</taxon>
        <taxon>Gammaproteobacteria</taxon>
        <taxon>Alteromonadales</taxon>
        <taxon>Shewanellaceae</taxon>
        <taxon>Shewanella</taxon>
    </lineage>
</organism>
<dbReference type="Proteomes" id="UP000319809">
    <property type="component" value="Chromosome"/>
</dbReference>
<dbReference type="GO" id="GO:0046654">
    <property type="term" value="P:tetrahydrofolate biosynthetic process"/>
    <property type="evidence" value="ECO:0007669"/>
    <property type="project" value="UniProtKB-UniPathway"/>
</dbReference>
<comment type="similarity">
    <text evidence="2">Belongs to the HPPK family.</text>
</comment>
<dbReference type="UniPathway" id="UPA00077">
    <property type="reaction ID" value="UER00155"/>
</dbReference>
<comment type="pathway">
    <text evidence="1">Cofactor biosynthesis; tetrahydrofolate biosynthesis; 2-amino-4-hydroxy-6-hydroxymethyl-7,8-dihydropteridine diphosphate from 7,8-dihydroneopterin triphosphate: step 4/4.</text>
</comment>
<sequence length="164" mass="18120">MQATQVYVALGANLANPTQQLDDAVDALKRLALDGSLSVSSYYRSKPMGDVVQPDYVNAVAGFITSLQPVELLDALQAIEQQHGRVRLEHWGPRTLDLDLLLYGQQHINEPRLTVPHYGMKQRSFVLVPLADIAPTLTLPCNTSLESLISVAMRDELQKLIDLS</sequence>
<gene>
    <name evidence="14" type="primary">folK</name>
    <name evidence="14" type="ORF">FH971_17025</name>
</gene>
<dbReference type="AlphaFoldDB" id="A0A4Y5YI66"/>
<feature type="domain" description="7,8-dihydro-6-hydroxymethylpterin-pyrophosphokinase" evidence="13">
    <location>
        <begin position="90"/>
        <end position="101"/>
    </location>
</feature>
<evidence type="ECO:0000256" key="11">
    <source>
        <dbReference type="ARBA" id="ARBA00029766"/>
    </source>
</evidence>
<evidence type="ECO:0000256" key="5">
    <source>
        <dbReference type="ARBA" id="ARBA00022679"/>
    </source>
</evidence>
<dbReference type="Pfam" id="PF01288">
    <property type="entry name" value="HPPK"/>
    <property type="match status" value="1"/>
</dbReference>
<dbReference type="InterPro" id="IPR000550">
    <property type="entry name" value="Hppk"/>
</dbReference>
<keyword evidence="5 14" id="KW-0808">Transferase</keyword>
<keyword evidence="6" id="KW-0547">Nucleotide-binding</keyword>
<dbReference type="GO" id="GO:0005524">
    <property type="term" value="F:ATP binding"/>
    <property type="evidence" value="ECO:0007669"/>
    <property type="project" value="UniProtKB-KW"/>
</dbReference>
<keyword evidence="7 14" id="KW-0418">Kinase</keyword>
<comment type="function">
    <text evidence="10">Catalyzes the transfer of pyrophosphate from adenosine triphosphate (ATP) to 6-hydroxymethyl-7,8-dihydropterin, an enzymatic step in folate biosynthesis pathway.</text>
</comment>
<evidence type="ECO:0000256" key="2">
    <source>
        <dbReference type="ARBA" id="ARBA00005810"/>
    </source>
</evidence>
<evidence type="ECO:0000256" key="7">
    <source>
        <dbReference type="ARBA" id="ARBA00022777"/>
    </source>
</evidence>
<evidence type="ECO:0000256" key="10">
    <source>
        <dbReference type="ARBA" id="ARBA00029409"/>
    </source>
</evidence>
<dbReference type="RefSeq" id="WP_140235115.1">
    <property type="nucleotide sequence ID" value="NZ_CP041036.1"/>
</dbReference>
<dbReference type="Gene3D" id="3.30.70.560">
    <property type="entry name" value="7,8-Dihydro-6-hydroxymethylpterin-pyrophosphokinase HPPK"/>
    <property type="match status" value="1"/>
</dbReference>
<evidence type="ECO:0000256" key="6">
    <source>
        <dbReference type="ARBA" id="ARBA00022741"/>
    </source>
</evidence>
<reference evidence="14 15" key="1">
    <citation type="submission" date="2019-06" db="EMBL/GenBank/DDBJ databases">
        <title>The genome of Shewanella sp. SM1901.</title>
        <authorList>
            <person name="Cha Q."/>
        </authorList>
    </citation>
    <scope>NUCLEOTIDE SEQUENCE [LARGE SCALE GENOMIC DNA]</scope>
    <source>
        <strain evidence="14 15">SM1901</strain>
    </source>
</reference>
<dbReference type="InterPro" id="IPR035907">
    <property type="entry name" value="Hppk_sf"/>
</dbReference>
<name>A0A4Y5YI66_9GAMM</name>
<evidence type="ECO:0000256" key="3">
    <source>
        <dbReference type="ARBA" id="ARBA00013253"/>
    </source>
</evidence>
<keyword evidence="9" id="KW-0289">Folate biosynthesis</keyword>
<dbReference type="PANTHER" id="PTHR43071:SF1">
    <property type="entry name" value="2-AMINO-4-HYDROXY-6-HYDROXYMETHYLDIHYDROPTERIDINE PYROPHOSPHOKINASE"/>
    <property type="match status" value="1"/>
</dbReference>
<dbReference type="SUPFAM" id="SSF55083">
    <property type="entry name" value="6-hydroxymethyl-7,8-dihydropterin pyrophosphokinase, HPPK"/>
    <property type="match status" value="1"/>
</dbReference>
<dbReference type="GO" id="GO:0003848">
    <property type="term" value="F:2-amino-4-hydroxy-6-hydroxymethyldihydropteridine diphosphokinase activity"/>
    <property type="evidence" value="ECO:0007669"/>
    <property type="project" value="UniProtKB-EC"/>
</dbReference>
<evidence type="ECO:0000256" key="12">
    <source>
        <dbReference type="ARBA" id="ARBA00033413"/>
    </source>
</evidence>
<keyword evidence="15" id="KW-1185">Reference proteome</keyword>
<keyword evidence="8" id="KW-0067">ATP-binding</keyword>
<evidence type="ECO:0000313" key="14">
    <source>
        <dbReference type="EMBL" id="QDE32510.1"/>
    </source>
</evidence>
<accession>A0A4Y5YI66</accession>
<dbReference type="NCBIfam" id="TIGR01498">
    <property type="entry name" value="folK"/>
    <property type="match status" value="1"/>
</dbReference>
<dbReference type="EC" id="2.7.6.3" evidence="3"/>
<dbReference type="GO" id="GO:0016301">
    <property type="term" value="F:kinase activity"/>
    <property type="evidence" value="ECO:0007669"/>
    <property type="project" value="UniProtKB-KW"/>
</dbReference>
<dbReference type="PANTHER" id="PTHR43071">
    <property type="entry name" value="2-AMINO-4-HYDROXY-6-HYDROXYMETHYLDIHYDROPTERIDINE PYROPHOSPHOKINASE"/>
    <property type="match status" value="1"/>
</dbReference>
<dbReference type="PROSITE" id="PS00794">
    <property type="entry name" value="HPPK"/>
    <property type="match status" value="1"/>
</dbReference>
<evidence type="ECO:0000259" key="13">
    <source>
        <dbReference type="PROSITE" id="PS00794"/>
    </source>
</evidence>
<evidence type="ECO:0000256" key="1">
    <source>
        <dbReference type="ARBA" id="ARBA00005051"/>
    </source>
</evidence>